<organism evidence="1">
    <name type="scientific">Lepeophtheirus salmonis</name>
    <name type="common">Salmon louse</name>
    <name type="synonym">Caligus salmonis</name>
    <dbReference type="NCBI Taxonomy" id="72036"/>
    <lineage>
        <taxon>Eukaryota</taxon>
        <taxon>Metazoa</taxon>
        <taxon>Ecdysozoa</taxon>
        <taxon>Arthropoda</taxon>
        <taxon>Crustacea</taxon>
        <taxon>Multicrustacea</taxon>
        <taxon>Hexanauplia</taxon>
        <taxon>Copepoda</taxon>
        <taxon>Siphonostomatoida</taxon>
        <taxon>Caligidae</taxon>
        <taxon>Lepeophtheirus</taxon>
    </lineage>
</organism>
<protein>
    <submittedName>
        <fullName evidence="1">Uncharacterized protein</fullName>
    </submittedName>
</protein>
<dbReference type="EMBL" id="HACA01030797">
    <property type="protein sequence ID" value="CDW48158.1"/>
    <property type="molecule type" value="Transcribed_RNA"/>
</dbReference>
<accession>A0A0K2VC94</accession>
<dbReference type="AlphaFoldDB" id="A0A0K2VC94"/>
<proteinExistence type="predicted"/>
<name>A0A0K2VC94_LEPSM</name>
<evidence type="ECO:0000313" key="1">
    <source>
        <dbReference type="EMBL" id="CDW48158.1"/>
    </source>
</evidence>
<reference evidence="1" key="1">
    <citation type="submission" date="2014-05" db="EMBL/GenBank/DDBJ databases">
        <authorList>
            <person name="Chronopoulou M."/>
        </authorList>
    </citation>
    <scope>NUCLEOTIDE SEQUENCE</scope>
    <source>
        <tissue evidence="1">Whole organism</tissue>
    </source>
</reference>
<sequence>MTEEGRCMGLLVLWASRVGTLFPLTAQPRLLICELVYCREVKLLFWQPIMGVFIAARF</sequence>